<dbReference type="InterPro" id="IPR024445">
    <property type="entry name" value="Tnp_ISXO2-like"/>
</dbReference>
<dbReference type="SMART" id="SM01126">
    <property type="entry name" value="DDE_Tnp_IS1595"/>
    <property type="match status" value="1"/>
</dbReference>
<sequence length="294" mass="34008">MSFDFLIDIASDDDTAYAFLQERHCIRHATPKCIFCDRVMTWVKTGRGRDLTWRCPEHKSRKVRARSGSFWQNSQLSYSKLLQLAFFWSHSIQNKTCEEFTGLQNKTVIQWYQYFRNVCSHYLIQNPIMIGGPGVNVELDVPLMAKKRYNKGHLVPERRVFGGVCPDTQEGFLVLVPDSEATTLLPLIQEHVHPGSIIHTDGSASYKSISKMNVEPPYIHHTDNPDDPIKDVCINYVENYLTKAKNKFKTMCGIQGNFVDSYLDEFQWRERFGNTGMDAFNNLLLHISQWYPTP</sequence>
<dbReference type="EMBL" id="GDRN01103305">
    <property type="protein sequence ID" value="JAI58112.1"/>
    <property type="molecule type" value="Transcribed_RNA"/>
</dbReference>
<dbReference type="AlphaFoldDB" id="A0A0P4W4A6"/>
<name>A0A0P4W4A6_SCYOL</name>
<feature type="domain" description="ISXO2-like transposase" evidence="1">
    <location>
        <begin position="129"/>
        <end position="271"/>
    </location>
</feature>
<evidence type="ECO:0000259" key="1">
    <source>
        <dbReference type="SMART" id="SM01126"/>
    </source>
</evidence>
<organism evidence="2">
    <name type="scientific">Scylla olivacea</name>
    <name type="common">Orange mud crab</name>
    <name type="synonym">Cancer olivacea</name>
    <dbReference type="NCBI Taxonomy" id="85551"/>
    <lineage>
        <taxon>Eukaryota</taxon>
        <taxon>Metazoa</taxon>
        <taxon>Ecdysozoa</taxon>
        <taxon>Arthropoda</taxon>
        <taxon>Crustacea</taxon>
        <taxon>Multicrustacea</taxon>
        <taxon>Malacostraca</taxon>
        <taxon>Eumalacostraca</taxon>
        <taxon>Eucarida</taxon>
        <taxon>Decapoda</taxon>
        <taxon>Pleocyemata</taxon>
        <taxon>Brachyura</taxon>
        <taxon>Eubrachyura</taxon>
        <taxon>Portunoidea</taxon>
        <taxon>Portunidae</taxon>
        <taxon>Portuninae</taxon>
        <taxon>Scylla</taxon>
    </lineage>
</organism>
<reference evidence="2" key="1">
    <citation type="submission" date="2015-09" db="EMBL/GenBank/DDBJ databases">
        <title>Scylla olivacea transcriptome.</title>
        <authorList>
            <person name="Ikhwanuddin M."/>
        </authorList>
    </citation>
    <scope>NUCLEOTIDE SEQUENCE</scope>
</reference>
<dbReference type="EMBL" id="GDRN01103310">
    <property type="protein sequence ID" value="JAI58108.1"/>
    <property type="molecule type" value="Transcribed_RNA"/>
</dbReference>
<dbReference type="PANTHER" id="PTHR47163">
    <property type="entry name" value="DDE_TNP_IS1595 DOMAIN-CONTAINING PROTEIN"/>
    <property type="match status" value="1"/>
</dbReference>
<accession>A0A0P4W4A6</accession>
<dbReference type="PANTHER" id="PTHR47163:SF2">
    <property type="entry name" value="SI:DKEY-17M8.2"/>
    <property type="match status" value="1"/>
</dbReference>
<dbReference type="Pfam" id="PF12762">
    <property type="entry name" value="DDE_Tnp_IS1595"/>
    <property type="match status" value="1"/>
</dbReference>
<evidence type="ECO:0000313" key="2">
    <source>
        <dbReference type="EMBL" id="JAI58108.1"/>
    </source>
</evidence>
<dbReference type="InterPro" id="IPR053164">
    <property type="entry name" value="IS1016-like_transposase"/>
</dbReference>
<proteinExistence type="predicted"/>
<protein>
    <recommendedName>
        <fullName evidence="1">ISXO2-like transposase domain-containing protein</fullName>
    </recommendedName>
</protein>